<dbReference type="PROSITE" id="PS50835">
    <property type="entry name" value="IG_LIKE"/>
    <property type="match status" value="1"/>
</dbReference>
<sequence length="349" mass="39717">MELRLVLIISMAVIGAHCDGHSLQYFYTGVSSKGSDLPEFSIVGYVDGHEFINYNSESHLARPKTQWMEKNAGPEYWETQSLTAKGTEPVFKHNVKTAMSRFNQTGGIHIVQEMYGCELRDDGTTAGYMQYGYDGRDFMYLDTQRGIYIPTMHEAQITTQKWNSPEERVGERYKNYLENICIEWLKKYIEYGREDLERRVRPEMKAWKRPESDGTTRLHCLVYGFHPRAVDVKWMRNGVDHIPSDEMSPILPHPDGTYQIRVSVEVPKGEEESFSCHVLHSSLGEDPVRVNWDPDNGAPIALIVAIVCVVIALIAAIGVGIFFYLKNKRGYKTTSTSDTNSDDSNNPKA</sequence>
<dbReference type="PANTHER" id="PTHR16675">
    <property type="entry name" value="MHC CLASS I-RELATED"/>
    <property type="match status" value="1"/>
</dbReference>
<dbReference type="InterPro" id="IPR007110">
    <property type="entry name" value="Ig-like_dom"/>
</dbReference>
<dbReference type="Pfam" id="PF00129">
    <property type="entry name" value="MHC_I"/>
    <property type="match status" value="1"/>
</dbReference>
<keyword evidence="3" id="KW-1133">Transmembrane helix</keyword>
<dbReference type="SUPFAM" id="SSF54452">
    <property type="entry name" value="MHC antigen-recognition domain"/>
    <property type="match status" value="1"/>
</dbReference>
<dbReference type="AlphaFoldDB" id="A0AAV3AF02"/>
<keyword evidence="3" id="KW-0472">Membrane</keyword>
<dbReference type="GO" id="GO:0005615">
    <property type="term" value="C:extracellular space"/>
    <property type="evidence" value="ECO:0007669"/>
    <property type="project" value="TreeGrafter"/>
</dbReference>
<evidence type="ECO:0000256" key="4">
    <source>
        <dbReference type="SAM" id="SignalP"/>
    </source>
</evidence>
<keyword evidence="7" id="KW-1185">Reference proteome</keyword>
<proteinExistence type="inferred from homology"/>
<dbReference type="EMBL" id="DYDO01000007">
    <property type="protein sequence ID" value="DBA20483.1"/>
    <property type="molecule type" value="Genomic_DNA"/>
</dbReference>
<dbReference type="Pfam" id="PF07654">
    <property type="entry name" value="C1-set"/>
    <property type="match status" value="1"/>
</dbReference>
<comment type="caution">
    <text evidence="6">The sequence shown here is derived from an EMBL/GenBank/DDBJ whole genome shotgun (WGS) entry which is preliminary data.</text>
</comment>
<dbReference type="SMART" id="SM00407">
    <property type="entry name" value="IGc1"/>
    <property type="match status" value="1"/>
</dbReference>
<dbReference type="Gene3D" id="2.60.40.10">
    <property type="entry name" value="Immunoglobulins"/>
    <property type="match status" value="1"/>
</dbReference>
<feature type="signal peptide" evidence="4">
    <location>
        <begin position="1"/>
        <end position="18"/>
    </location>
</feature>
<dbReference type="InterPro" id="IPR001039">
    <property type="entry name" value="MHC_I_a_a1/a2"/>
</dbReference>
<evidence type="ECO:0000256" key="3">
    <source>
        <dbReference type="SAM" id="Phobius"/>
    </source>
</evidence>
<keyword evidence="4" id="KW-0732">Signal</keyword>
<organism evidence="6 7">
    <name type="scientific">Pyxicephalus adspersus</name>
    <name type="common">African bullfrog</name>
    <dbReference type="NCBI Taxonomy" id="30357"/>
    <lineage>
        <taxon>Eukaryota</taxon>
        <taxon>Metazoa</taxon>
        <taxon>Chordata</taxon>
        <taxon>Craniata</taxon>
        <taxon>Vertebrata</taxon>
        <taxon>Euteleostomi</taxon>
        <taxon>Amphibia</taxon>
        <taxon>Batrachia</taxon>
        <taxon>Anura</taxon>
        <taxon>Neobatrachia</taxon>
        <taxon>Ranoidea</taxon>
        <taxon>Pyxicephalidae</taxon>
        <taxon>Pyxicephalinae</taxon>
        <taxon>Pyxicephalus</taxon>
    </lineage>
</organism>
<feature type="chain" id="PRO_5043898429" description="Ig-like domain-containing protein" evidence="4">
    <location>
        <begin position="19"/>
        <end position="349"/>
    </location>
</feature>
<dbReference type="PRINTS" id="PR01638">
    <property type="entry name" value="MHCCLASSI"/>
</dbReference>
<dbReference type="Proteomes" id="UP001181693">
    <property type="component" value="Unassembled WGS sequence"/>
</dbReference>
<evidence type="ECO:0000256" key="2">
    <source>
        <dbReference type="RuleBase" id="RU004439"/>
    </source>
</evidence>
<protein>
    <recommendedName>
        <fullName evidence="5">Ig-like domain-containing protein</fullName>
    </recommendedName>
</protein>
<dbReference type="InterPro" id="IPR036179">
    <property type="entry name" value="Ig-like_dom_sf"/>
</dbReference>
<dbReference type="Gene3D" id="3.30.500.10">
    <property type="entry name" value="MHC class I-like antigen recognition-like"/>
    <property type="match status" value="1"/>
</dbReference>
<reference evidence="6" key="1">
    <citation type="thesis" date="2020" institute="ProQuest LLC" country="789 East Eisenhower Parkway, Ann Arbor, MI, USA">
        <title>Comparative Genomics and Chromosome Evolution.</title>
        <authorList>
            <person name="Mudd A.B."/>
        </authorList>
    </citation>
    <scope>NUCLEOTIDE SEQUENCE</scope>
    <source>
        <strain evidence="6">1538</strain>
        <tissue evidence="6">Blood</tissue>
    </source>
</reference>
<dbReference type="InterPro" id="IPR050208">
    <property type="entry name" value="MHC_class-I_related"/>
</dbReference>
<gene>
    <name evidence="6" type="ORF">GDO54_017257</name>
</gene>
<dbReference type="GO" id="GO:0006955">
    <property type="term" value="P:immune response"/>
    <property type="evidence" value="ECO:0007669"/>
    <property type="project" value="TreeGrafter"/>
</dbReference>
<dbReference type="InterPro" id="IPR037055">
    <property type="entry name" value="MHC_I-like_Ag-recog_sf"/>
</dbReference>
<dbReference type="GO" id="GO:0009897">
    <property type="term" value="C:external side of plasma membrane"/>
    <property type="evidence" value="ECO:0007669"/>
    <property type="project" value="TreeGrafter"/>
</dbReference>
<dbReference type="SUPFAM" id="SSF48726">
    <property type="entry name" value="Immunoglobulin"/>
    <property type="match status" value="1"/>
</dbReference>
<feature type="transmembrane region" description="Helical" evidence="3">
    <location>
        <begin position="300"/>
        <end position="325"/>
    </location>
</feature>
<evidence type="ECO:0000259" key="5">
    <source>
        <dbReference type="PROSITE" id="PS50835"/>
    </source>
</evidence>
<dbReference type="InterPro" id="IPR013783">
    <property type="entry name" value="Ig-like_fold"/>
</dbReference>
<evidence type="ECO:0000256" key="1">
    <source>
        <dbReference type="ARBA" id="ARBA00023180"/>
    </source>
</evidence>
<dbReference type="InterPro" id="IPR011162">
    <property type="entry name" value="MHC_I/II-like_Ag-recog"/>
</dbReference>
<comment type="similarity">
    <text evidence="2">Belongs to the MHC class I family.</text>
</comment>
<accession>A0AAV3AF02</accession>
<dbReference type="PANTHER" id="PTHR16675:SF286">
    <property type="entry name" value="MHC CLASS I ANTIGEN"/>
    <property type="match status" value="1"/>
</dbReference>
<evidence type="ECO:0000313" key="6">
    <source>
        <dbReference type="EMBL" id="DBA20483.1"/>
    </source>
</evidence>
<dbReference type="InterPro" id="IPR011161">
    <property type="entry name" value="MHC_I-like_Ag-recog"/>
</dbReference>
<dbReference type="InterPro" id="IPR003597">
    <property type="entry name" value="Ig_C1-set"/>
</dbReference>
<feature type="domain" description="Ig-like" evidence="5">
    <location>
        <begin position="202"/>
        <end position="291"/>
    </location>
</feature>
<name>A0AAV3AF02_PYXAD</name>
<evidence type="ECO:0000313" key="7">
    <source>
        <dbReference type="Proteomes" id="UP001181693"/>
    </source>
</evidence>
<keyword evidence="3" id="KW-0812">Transmembrane</keyword>
<dbReference type="FunFam" id="3.30.500.10:FF:000001">
    <property type="entry name" value="H-2 class I histocompatibility antigen, alpha chain"/>
    <property type="match status" value="1"/>
</dbReference>
<keyword evidence="1" id="KW-0325">Glycoprotein</keyword>